<dbReference type="SUPFAM" id="SSF53756">
    <property type="entry name" value="UDP-Glycosyltransferase/glycogen phosphorylase"/>
    <property type="match status" value="1"/>
</dbReference>
<dbReference type="EMBL" id="LT607751">
    <property type="protein sequence ID" value="SCG51345.1"/>
    <property type="molecule type" value="Genomic_DNA"/>
</dbReference>
<dbReference type="Gene3D" id="3.40.50.2000">
    <property type="entry name" value="Glycogen Phosphorylase B"/>
    <property type="match status" value="1"/>
</dbReference>
<dbReference type="AlphaFoldDB" id="A0A1C5HZD1"/>
<dbReference type="RefSeq" id="WP_088970766.1">
    <property type="nucleotide sequence ID" value="NZ_JBHLYF010000006.1"/>
</dbReference>
<evidence type="ECO:0000256" key="1">
    <source>
        <dbReference type="ARBA" id="ARBA00022679"/>
    </source>
</evidence>
<evidence type="ECO:0000313" key="3">
    <source>
        <dbReference type="EMBL" id="SCG51345.1"/>
    </source>
</evidence>
<dbReference type="InterPro" id="IPR050194">
    <property type="entry name" value="Glycosyltransferase_grp1"/>
</dbReference>
<organism evidence="3 4">
    <name type="scientific">Micromonospora siamensis</name>
    <dbReference type="NCBI Taxonomy" id="299152"/>
    <lineage>
        <taxon>Bacteria</taxon>
        <taxon>Bacillati</taxon>
        <taxon>Actinomycetota</taxon>
        <taxon>Actinomycetes</taxon>
        <taxon>Micromonosporales</taxon>
        <taxon>Micromonosporaceae</taxon>
        <taxon>Micromonospora</taxon>
    </lineage>
</organism>
<dbReference type="Proteomes" id="UP000198210">
    <property type="component" value="Chromosome I"/>
</dbReference>
<name>A0A1C5HZD1_9ACTN</name>
<dbReference type="PANTHER" id="PTHR45947:SF3">
    <property type="entry name" value="SULFOQUINOVOSYL TRANSFERASE SQD2"/>
    <property type="match status" value="1"/>
</dbReference>
<evidence type="ECO:0000313" key="4">
    <source>
        <dbReference type="Proteomes" id="UP000198210"/>
    </source>
</evidence>
<gene>
    <name evidence="3" type="ORF">GA0074704_2631</name>
</gene>
<feature type="domain" description="Glycosyl transferase family 1" evidence="2">
    <location>
        <begin position="188"/>
        <end position="326"/>
    </location>
</feature>
<sequence>MKRAIFWQNCPSIHQTALIRSVGDVLGTPSVVVIEAPLDQRRLGAGWTMPDYGDSTVIVAPSAAERRRLEEASADSAMHVFSGLGAYPQTTGSMVRLAPSRRAGGSVSLVYVEPWPESLLRDVKYRFARLRHRGTVDGVLACGRAGVEQYRRIGFGASRVFEFGYFLDVADACKYPDVGAGAGGTGPVRLVFVGRLDGNKRLNWALKALSVLRDRDWRLDVVGTGPRHDELTRLADELHVGDRVRWHGVLPNHEVNVLLAASDVLVLPSRYDGWGAVVNEALGAGTPAIVSDAAGSAALVAGGARGSVFSALSLDSLRRALLHHLDEGPVDPGRRADIRSWAAHRASAPAAATYLLEIAASVRSGGPVPAPPWRMPPLEAGPAAGWSGGPTGVSF</sequence>
<dbReference type="InterPro" id="IPR001296">
    <property type="entry name" value="Glyco_trans_1"/>
</dbReference>
<reference evidence="3 4" key="1">
    <citation type="submission" date="2016-06" db="EMBL/GenBank/DDBJ databases">
        <authorList>
            <person name="Kjaerup R.B."/>
            <person name="Dalgaard T.S."/>
            <person name="Juul-Madsen H.R."/>
        </authorList>
    </citation>
    <scope>NUCLEOTIDE SEQUENCE [LARGE SCALE GENOMIC DNA]</scope>
    <source>
        <strain evidence="3 4">DSM 45097</strain>
    </source>
</reference>
<evidence type="ECO:0000259" key="2">
    <source>
        <dbReference type="Pfam" id="PF00534"/>
    </source>
</evidence>
<dbReference type="GO" id="GO:0016757">
    <property type="term" value="F:glycosyltransferase activity"/>
    <property type="evidence" value="ECO:0007669"/>
    <property type="project" value="InterPro"/>
</dbReference>
<dbReference type="Pfam" id="PF00534">
    <property type="entry name" value="Glycos_transf_1"/>
    <property type="match status" value="1"/>
</dbReference>
<protein>
    <submittedName>
        <fullName evidence="3">Glycosyl transferases group 1</fullName>
    </submittedName>
</protein>
<proteinExistence type="predicted"/>
<accession>A0A1C5HZD1</accession>
<dbReference type="CDD" id="cd03801">
    <property type="entry name" value="GT4_PimA-like"/>
    <property type="match status" value="1"/>
</dbReference>
<keyword evidence="4" id="KW-1185">Reference proteome</keyword>
<keyword evidence="1 3" id="KW-0808">Transferase</keyword>
<dbReference type="PANTHER" id="PTHR45947">
    <property type="entry name" value="SULFOQUINOVOSYL TRANSFERASE SQD2"/>
    <property type="match status" value="1"/>
</dbReference>